<gene>
    <name evidence="12" type="ORF">HSACCH_01330</name>
</gene>
<keyword evidence="3" id="KW-0813">Transport</keyword>
<dbReference type="PANTHER" id="PTHR34597:SF1">
    <property type="entry name" value="HEME_HEMOPEXIN TRANSPORTER PROTEIN HUXB"/>
    <property type="match status" value="1"/>
</dbReference>
<protein>
    <submittedName>
        <fullName evidence="12">Outer membrane protein, OMP85 family</fullName>
    </submittedName>
</protein>
<dbReference type="GO" id="GO:0009279">
    <property type="term" value="C:cell outer membrane"/>
    <property type="evidence" value="ECO:0007669"/>
    <property type="project" value="UniProtKB-SubCell"/>
</dbReference>
<dbReference type="PANTHER" id="PTHR34597">
    <property type="entry name" value="SLR1661 PROTEIN"/>
    <property type="match status" value="1"/>
</dbReference>
<dbReference type="Pfam" id="PF08479">
    <property type="entry name" value="POTRA_2"/>
    <property type="match status" value="1"/>
</dbReference>
<dbReference type="GO" id="GO:0008320">
    <property type="term" value="F:protein transmembrane transporter activity"/>
    <property type="evidence" value="ECO:0007669"/>
    <property type="project" value="TreeGrafter"/>
</dbReference>
<evidence type="ECO:0000256" key="2">
    <source>
        <dbReference type="ARBA" id="ARBA00009055"/>
    </source>
</evidence>
<proteinExistence type="inferred from homology"/>
<reference evidence="13" key="1">
    <citation type="journal article" date="2013" name="Genome Announc.">
        <title>Genome Sequence of Halanaerobium saccharolyticum subsp. saccharolyticum Strain DSM 6643T, a Halophilic Hydrogen-Producing Bacterium.</title>
        <authorList>
            <person name="Kivisto A."/>
            <person name="Larjo A."/>
            <person name="Ciranna A."/>
            <person name="Santala V."/>
            <person name="Roos C."/>
            <person name="Karp M."/>
        </authorList>
    </citation>
    <scope>NUCLEOTIDE SEQUENCE [LARGE SCALE GENOMIC DNA]</scope>
    <source>
        <strain evidence="13">DSM 6643</strain>
    </source>
</reference>
<evidence type="ECO:0000256" key="3">
    <source>
        <dbReference type="ARBA" id="ARBA00022448"/>
    </source>
</evidence>
<dbReference type="PROSITE" id="PS51779">
    <property type="entry name" value="POTRA"/>
    <property type="match status" value="1"/>
</dbReference>
<dbReference type="InterPro" id="IPR051544">
    <property type="entry name" value="TPS_OM_transporter"/>
</dbReference>
<comment type="caution">
    <text evidence="12">The sequence shown here is derived from an EMBL/GenBank/DDBJ whole genome shotgun (WGS) entry which is preliminary data.</text>
</comment>
<feature type="coiled-coil region" evidence="9">
    <location>
        <begin position="68"/>
        <end position="95"/>
    </location>
</feature>
<evidence type="ECO:0000256" key="10">
    <source>
        <dbReference type="SAM" id="Phobius"/>
    </source>
</evidence>
<evidence type="ECO:0000256" key="4">
    <source>
        <dbReference type="ARBA" id="ARBA00022452"/>
    </source>
</evidence>
<keyword evidence="7 10" id="KW-0472">Membrane</keyword>
<dbReference type="InterPro" id="IPR034746">
    <property type="entry name" value="POTRA"/>
</dbReference>
<evidence type="ECO:0000256" key="7">
    <source>
        <dbReference type="ARBA" id="ARBA00023136"/>
    </source>
</evidence>
<keyword evidence="10" id="KW-1133">Transmembrane helix</keyword>
<comment type="similarity">
    <text evidence="2">Belongs to the TPS (TC 1.B.20) family.</text>
</comment>
<evidence type="ECO:0000256" key="5">
    <source>
        <dbReference type="ARBA" id="ARBA00022692"/>
    </source>
</evidence>
<keyword evidence="5 10" id="KW-0812">Transmembrane</keyword>
<dbReference type="InParanoid" id="M5EEE7"/>
<dbReference type="Proteomes" id="UP000012063">
    <property type="component" value="Unassembled WGS sequence"/>
</dbReference>
<evidence type="ECO:0000256" key="8">
    <source>
        <dbReference type="ARBA" id="ARBA00023237"/>
    </source>
</evidence>
<dbReference type="Gene3D" id="3.10.20.310">
    <property type="entry name" value="membrane protein fhac"/>
    <property type="match status" value="1"/>
</dbReference>
<evidence type="ECO:0000256" key="6">
    <source>
        <dbReference type="ARBA" id="ARBA00022927"/>
    </source>
</evidence>
<accession>M5EEE7</accession>
<feature type="domain" description="POTRA" evidence="11">
    <location>
        <begin position="50"/>
        <end position="125"/>
    </location>
</feature>
<comment type="subcellular location">
    <subcellularLocation>
        <location evidence="1">Cell outer membrane</location>
    </subcellularLocation>
</comment>
<dbReference type="eggNOG" id="COG2831">
    <property type="taxonomic scope" value="Bacteria"/>
</dbReference>
<dbReference type="RefSeq" id="WP_005488773.1">
    <property type="nucleotide sequence ID" value="NZ_CAUI01000015.1"/>
</dbReference>
<dbReference type="AlphaFoldDB" id="M5EEE7"/>
<evidence type="ECO:0000259" key="11">
    <source>
        <dbReference type="PROSITE" id="PS51779"/>
    </source>
</evidence>
<keyword evidence="4" id="KW-1134">Transmembrane beta strand</keyword>
<feature type="transmembrane region" description="Helical" evidence="10">
    <location>
        <begin position="21"/>
        <end position="39"/>
    </location>
</feature>
<evidence type="ECO:0000256" key="1">
    <source>
        <dbReference type="ARBA" id="ARBA00004442"/>
    </source>
</evidence>
<dbReference type="Gene3D" id="2.40.160.50">
    <property type="entry name" value="membrane protein fhac: a member of the omp85/tpsb transporter family"/>
    <property type="match status" value="1"/>
</dbReference>
<dbReference type="GO" id="GO:0098046">
    <property type="term" value="C:type V protein secretion system complex"/>
    <property type="evidence" value="ECO:0007669"/>
    <property type="project" value="TreeGrafter"/>
</dbReference>
<dbReference type="InterPro" id="IPR013686">
    <property type="entry name" value="Polypept-transport_assoc_ShlB"/>
</dbReference>
<dbReference type="OrthoDB" id="290122at2"/>
<keyword evidence="9" id="KW-0175">Coiled coil</keyword>
<keyword evidence="13" id="KW-1185">Reference proteome</keyword>
<evidence type="ECO:0000256" key="9">
    <source>
        <dbReference type="SAM" id="Coils"/>
    </source>
</evidence>
<evidence type="ECO:0000313" key="12">
    <source>
        <dbReference type="EMBL" id="CCU79430.1"/>
    </source>
</evidence>
<evidence type="ECO:0000313" key="13">
    <source>
        <dbReference type="Proteomes" id="UP000012063"/>
    </source>
</evidence>
<keyword evidence="8" id="KW-0998">Cell outer membrane</keyword>
<dbReference type="Pfam" id="PF03865">
    <property type="entry name" value="ShlB"/>
    <property type="match status" value="1"/>
</dbReference>
<organism evidence="12 13">
    <name type="scientific">Halanaerobium saccharolyticum subsp. saccharolyticum DSM 6643</name>
    <dbReference type="NCBI Taxonomy" id="1293054"/>
    <lineage>
        <taxon>Bacteria</taxon>
        <taxon>Bacillati</taxon>
        <taxon>Bacillota</taxon>
        <taxon>Clostridia</taxon>
        <taxon>Halanaerobiales</taxon>
        <taxon>Halanaerobiaceae</taxon>
        <taxon>Halanaerobium</taxon>
    </lineage>
</organism>
<keyword evidence="6" id="KW-0653">Protein transport</keyword>
<sequence>MNKKNKYSLNILKNYFKNINLIITLVVIFIIFSSQFIYLQRINAAEEVKFEVKKIAYNPSSILSEDKLEEIIKNYEDKEVSISDLQEMVKEINQLYSEEGYITAKAILPQQRVNNGIIKIELIEGYIDKLILEGNTDTKDSYILDRLAVHSGDFLNVHTLEDELFYFNATNDLMLRVELEAGEEYKSSNLIILAEESPKYRFSVFADNRGREDTGEYRSGFSFSNQSLFGYRDQLGLSYFFTEGSDGGTLSYNFPISKKNSRAYLNYSENTSEVIAGEYRTVNIGGNYNEISAGISSPIKVKLGEKTEAALEYKKKESENTFSNIQLKSTDIENLIFNLSKQKASVRSSSSRYHRLVYGTADFNTGFFKNESEADEFLKYNYFFQWQKSFKQNDLFSFKTYLQLTADELLPIAEQISLGGGNSIRGYTEGYASGDQGGYFSFQYKIPVTKRISYYNFFDLGFVLPYKGNEENINQEDYLFSTGLGINFNLKYSTAAEIILGIPLDKNEDPRITFSIQKSW</sequence>
<name>M5EEE7_9FIRM</name>
<dbReference type="STRING" id="1293054.HSACCH_01330"/>
<dbReference type="InterPro" id="IPR005565">
    <property type="entry name" value="Hemolysn_activator_HlyB_C"/>
</dbReference>
<dbReference type="EMBL" id="CAUI01000015">
    <property type="protein sequence ID" value="CCU79430.1"/>
    <property type="molecule type" value="Genomic_DNA"/>
</dbReference>
<dbReference type="GO" id="GO:0046819">
    <property type="term" value="P:protein secretion by the type V secretion system"/>
    <property type="evidence" value="ECO:0007669"/>
    <property type="project" value="TreeGrafter"/>
</dbReference>